<gene>
    <name evidence="1" type="ORF">E4U42_006448</name>
</gene>
<dbReference type="EMBL" id="SRPY01000658">
    <property type="protein sequence ID" value="KAG5919647.1"/>
    <property type="molecule type" value="Genomic_DNA"/>
</dbReference>
<dbReference type="AlphaFoldDB" id="A0A8K0J2C7"/>
<proteinExistence type="predicted"/>
<evidence type="ECO:0000313" key="2">
    <source>
        <dbReference type="Proteomes" id="UP000811619"/>
    </source>
</evidence>
<dbReference type="OrthoDB" id="1751210at2759"/>
<reference evidence="1" key="1">
    <citation type="journal article" date="2020" name="bioRxiv">
        <title>Whole genome comparisons of ergot fungi reveals the divergence and evolution of species within the genus Claviceps are the result of varying mechanisms driving genome evolution and host range expansion.</title>
        <authorList>
            <person name="Wyka S.A."/>
            <person name="Mondo S.J."/>
            <person name="Liu M."/>
            <person name="Dettman J."/>
            <person name="Nalam V."/>
            <person name="Broders K.D."/>
        </authorList>
    </citation>
    <scope>NUCLEOTIDE SEQUENCE</scope>
    <source>
        <strain evidence="1">CCC 489</strain>
    </source>
</reference>
<sequence length="171" mass="19012">MCAAEFRFPSYKLFQPQNDTSKTIILDQYDGLESPNTITLKYEEAARAASGGYLRRSSSPFLEMAAYGKGQVPSVPGYDATRYQDAAYDQYPAQNFAQQSEKFAHLNQQSFASNNAVAQYIPTGPTVLSCHPVSGIFGTKIFLKISSQYDLFPMSSMPYFSVYFGSEKVPI</sequence>
<accession>A0A8K0J2C7</accession>
<organism evidence="1 2">
    <name type="scientific">Claviceps africana</name>
    <dbReference type="NCBI Taxonomy" id="83212"/>
    <lineage>
        <taxon>Eukaryota</taxon>
        <taxon>Fungi</taxon>
        <taxon>Dikarya</taxon>
        <taxon>Ascomycota</taxon>
        <taxon>Pezizomycotina</taxon>
        <taxon>Sordariomycetes</taxon>
        <taxon>Hypocreomycetidae</taxon>
        <taxon>Hypocreales</taxon>
        <taxon>Clavicipitaceae</taxon>
        <taxon>Claviceps</taxon>
    </lineage>
</organism>
<comment type="caution">
    <text evidence="1">The sequence shown here is derived from an EMBL/GenBank/DDBJ whole genome shotgun (WGS) entry which is preliminary data.</text>
</comment>
<name>A0A8K0J2C7_9HYPO</name>
<keyword evidence="2" id="KW-1185">Reference proteome</keyword>
<dbReference type="Proteomes" id="UP000811619">
    <property type="component" value="Unassembled WGS sequence"/>
</dbReference>
<protein>
    <submittedName>
        <fullName evidence="1">Uncharacterized protein</fullName>
    </submittedName>
</protein>
<evidence type="ECO:0000313" key="1">
    <source>
        <dbReference type="EMBL" id="KAG5919647.1"/>
    </source>
</evidence>